<dbReference type="Proteomes" id="UP001057402">
    <property type="component" value="Chromosome 9"/>
</dbReference>
<sequence length="184" mass="19947">MEARVGNLRQLPQPASDHGDELEWEESEVVWSAMSISSPPCDPPDSPRTGGKARPSSRSNLTAVLSGGCESHMIRKKLAIDPAMVAHASLRGRNLSPDMVTGMSAPIDVPAWHSWMARGREAEEETQQGKMAMALPVQPHMIGASSRTSRKMACSVFEGAGRTLKGRDLSRVRDGVLRKTGFLD</sequence>
<dbReference type="EMBL" id="CM042888">
    <property type="protein sequence ID" value="KAI4325015.1"/>
    <property type="molecule type" value="Genomic_DNA"/>
</dbReference>
<evidence type="ECO:0000313" key="2">
    <source>
        <dbReference type="Proteomes" id="UP001057402"/>
    </source>
</evidence>
<accession>A0ACB9MLF6</accession>
<name>A0ACB9MLF6_9MYRT</name>
<protein>
    <submittedName>
        <fullName evidence="1">Uncharacterized protein</fullName>
    </submittedName>
</protein>
<keyword evidence="2" id="KW-1185">Reference proteome</keyword>
<gene>
    <name evidence="1" type="ORF">MLD38_030450</name>
</gene>
<evidence type="ECO:0000313" key="1">
    <source>
        <dbReference type="EMBL" id="KAI4325015.1"/>
    </source>
</evidence>
<comment type="caution">
    <text evidence="1">The sequence shown here is derived from an EMBL/GenBank/DDBJ whole genome shotgun (WGS) entry which is preliminary data.</text>
</comment>
<proteinExistence type="predicted"/>
<reference evidence="2" key="1">
    <citation type="journal article" date="2023" name="Front. Plant Sci.">
        <title>Chromosomal-level genome assembly of Melastoma candidum provides insights into trichome evolution.</title>
        <authorList>
            <person name="Zhong Y."/>
            <person name="Wu W."/>
            <person name="Sun C."/>
            <person name="Zou P."/>
            <person name="Liu Y."/>
            <person name="Dai S."/>
            <person name="Zhou R."/>
        </authorList>
    </citation>
    <scope>NUCLEOTIDE SEQUENCE [LARGE SCALE GENOMIC DNA]</scope>
</reference>
<organism evidence="1 2">
    <name type="scientific">Melastoma candidum</name>
    <dbReference type="NCBI Taxonomy" id="119954"/>
    <lineage>
        <taxon>Eukaryota</taxon>
        <taxon>Viridiplantae</taxon>
        <taxon>Streptophyta</taxon>
        <taxon>Embryophyta</taxon>
        <taxon>Tracheophyta</taxon>
        <taxon>Spermatophyta</taxon>
        <taxon>Magnoliopsida</taxon>
        <taxon>eudicotyledons</taxon>
        <taxon>Gunneridae</taxon>
        <taxon>Pentapetalae</taxon>
        <taxon>rosids</taxon>
        <taxon>malvids</taxon>
        <taxon>Myrtales</taxon>
        <taxon>Melastomataceae</taxon>
        <taxon>Melastomatoideae</taxon>
        <taxon>Melastomateae</taxon>
        <taxon>Melastoma</taxon>
    </lineage>
</organism>